<comment type="similarity">
    <text evidence="1 5">Belongs to the peptidase S8 family.</text>
</comment>
<dbReference type="PRINTS" id="PR00723">
    <property type="entry name" value="SUBTILISIN"/>
</dbReference>
<dbReference type="PROSITE" id="PS51892">
    <property type="entry name" value="SUBTILASE"/>
    <property type="match status" value="1"/>
</dbReference>
<evidence type="ECO:0000256" key="5">
    <source>
        <dbReference type="PROSITE-ProRule" id="PRU01240"/>
    </source>
</evidence>
<dbReference type="InterPro" id="IPR000209">
    <property type="entry name" value="Peptidase_S8/S53_dom"/>
</dbReference>
<dbReference type="GO" id="GO:0004252">
    <property type="term" value="F:serine-type endopeptidase activity"/>
    <property type="evidence" value="ECO:0007669"/>
    <property type="project" value="InterPro"/>
</dbReference>
<dbReference type="GO" id="GO:0006508">
    <property type="term" value="P:proteolysis"/>
    <property type="evidence" value="ECO:0007669"/>
    <property type="project" value="UniProtKB-KW"/>
</dbReference>
<dbReference type="InterPro" id="IPR050131">
    <property type="entry name" value="Peptidase_S8_subtilisin-like"/>
</dbReference>
<name>A0A6G1GLQ7_9PEZI</name>
<evidence type="ECO:0000256" key="2">
    <source>
        <dbReference type="ARBA" id="ARBA00022670"/>
    </source>
</evidence>
<keyword evidence="8" id="KW-1185">Reference proteome</keyword>
<dbReference type="EMBL" id="ML977192">
    <property type="protein sequence ID" value="KAF1981896.1"/>
    <property type="molecule type" value="Genomic_DNA"/>
</dbReference>
<dbReference type="OrthoDB" id="1896086at2759"/>
<dbReference type="Proteomes" id="UP000800041">
    <property type="component" value="Unassembled WGS sequence"/>
</dbReference>
<keyword evidence="2" id="KW-0645">Protease</keyword>
<dbReference type="Gene3D" id="3.40.50.200">
    <property type="entry name" value="Peptidase S8/S53 domain"/>
    <property type="match status" value="1"/>
</dbReference>
<dbReference type="PANTHER" id="PTHR43806">
    <property type="entry name" value="PEPTIDASE S8"/>
    <property type="match status" value="1"/>
</dbReference>
<organism evidence="7 8">
    <name type="scientific">Aulographum hederae CBS 113979</name>
    <dbReference type="NCBI Taxonomy" id="1176131"/>
    <lineage>
        <taxon>Eukaryota</taxon>
        <taxon>Fungi</taxon>
        <taxon>Dikarya</taxon>
        <taxon>Ascomycota</taxon>
        <taxon>Pezizomycotina</taxon>
        <taxon>Dothideomycetes</taxon>
        <taxon>Pleosporomycetidae</taxon>
        <taxon>Aulographales</taxon>
        <taxon>Aulographaceae</taxon>
    </lineage>
</organism>
<dbReference type="InterPro" id="IPR015500">
    <property type="entry name" value="Peptidase_S8_subtilisin-rel"/>
</dbReference>
<dbReference type="InterPro" id="IPR023828">
    <property type="entry name" value="Peptidase_S8_Ser-AS"/>
</dbReference>
<evidence type="ECO:0000256" key="4">
    <source>
        <dbReference type="ARBA" id="ARBA00022825"/>
    </source>
</evidence>
<feature type="domain" description="Peptidase S8/S53" evidence="6">
    <location>
        <begin position="2"/>
        <end position="239"/>
    </location>
</feature>
<gene>
    <name evidence="7" type="ORF">K402DRAFT_219413</name>
</gene>
<dbReference type="Pfam" id="PF00082">
    <property type="entry name" value="Peptidase_S8"/>
    <property type="match status" value="1"/>
</dbReference>
<dbReference type="InterPro" id="IPR036852">
    <property type="entry name" value="Peptidase_S8/S53_dom_sf"/>
</dbReference>
<dbReference type="PANTHER" id="PTHR43806:SF11">
    <property type="entry name" value="CEREVISIN-RELATED"/>
    <property type="match status" value="1"/>
</dbReference>
<dbReference type="AlphaFoldDB" id="A0A6G1GLQ7"/>
<keyword evidence="4" id="KW-0720">Serine protease</keyword>
<comment type="caution">
    <text evidence="5">Lacks conserved residue(s) required for the propagation of feature annotation.</text>
</comment>
<accession>A0A6G1GLQ7</accession>
<dbReference type="PROSITE" id="PS00138">
    <property type="entry name" value="SUBTILASE_SER"/>
    <property type="match status" value="1"/>
</dbReference>
<reference evidence="7" key="1">
    <citation type="journal article" date="2020" name="Stud. Mycol.">
        <title>101 Dothideomycetes genomes: a test case for predicting lifestyles and emergence of pathogens.</title>
        <authorList>
            <person name="Haridas S."/>
            <person name="Albert R."/>
            <person name="Binder M."/>
            <person name="Bloem J."/>
            <person name="Labutti K."/>
            <person name="Salamov A."/>
            <person name="Andreopoulos B."/>
            <person name="Baker S."/>
            <person name="Barry K."/>
            <person name="Bills G."/>
            <person name="Bluhm B."/>
            <person name="Cannon C."/>
            <person name="Castanera R."/>
            <person name="Culley D."/>
            <person name="Daum C."/>
            <person name="Ezra D."/>
            <person name="Gonzalez J."/>
            <person name="Henrissat B."/>
            <person name="Kuo A."/>
            <person name="Liang C."/>
            <person name="Lipzen A."/>
            <person name="Lutzoni F."/>
            <person name="Magnuson J."/>
            <person name="Mondo S."/>
            <person name="Nolan M."/>
            <person name="Ohm R."/>
            <person name="Pangilinan J."/>
            <person name="Park H.-J."/>
            <person name="Ramirez L."/>
            <person name="Alfaro M."/>
            <person name="Sun H."/>
            <person name="Tritt A."/>
            <person name="Yoshinaga Y."/>
            <person name="Zwiers L.-H."/>
            <person name="Turgeon B."/>
            <person name="Goodwin S."/>
            <person name="Spatafora J."/>
            <person name="Crous P."/>
            <person name="Grigoriev I."/>
        </authorList>
    </citation>
    <scope>NUCLEOTIDE SEQUENCE</scope>
    <source>
        <strain evidence="7">CBS 113979</strain>
    </source>
</reference>
<evidence type="ECO:0000259" key="6">
    <source>
        <dbReference type="Pfam" id="PF00082"/>
    </source>
</evidence>
<evidence type="ECO:0000313" key="8">
    <source>
        <dbReference type="Proteomes" id="UP000800041"/>
    </source>
</evidence>
<evidence type="ECO:0000256" key="1">
    <source>
        <dbReference type="ARBA" id="ARBA00011073"/>
    </source>
</evidence>
<proteinExistence type="inferred from homology"/>
<evidence type="ECO:0000313" key="7">
    <source>
        <dbReference type="EMBL" id="KAF1981896.1"/>
    </source>
</evidence>
<keyword evidence="3" id="KW-0378">Hydrolase</keyword>
<sequence length="339" mass="36936">MKDYKNHGTGVGSVAGGLRYGVASKTNLCLIKISNWAKNPHNPDNDNYLKRATTAGALLNGIEHAFDHIAKRRASGDRGYSIFSMSFNLENDRPHRKILEDRLKDAWAEDIVTVTTAGNDGIDAARLTFLHHTTPQSYGTADNGLITVGGLRRDGSLWPHTTPDDHVLTGSMTLYAQAEDVVRADADSLRGSVTESGTSFAAPAVAGLAAYFLSLPSLQGKFRPGSVSTDVKKYLVQHAYQRVLPGRDNIIHDPEKAQAIARYTIPETIPCAYNLVYQELCQAHAGPAKRSLDNESAVLHQRRDEREYVSESLIMESGTIVATPYTEYAVCGTTSLCAD</sequence>
<evidence type="ECO:0000256" key="3">
    <source>
        <dbReference type="ARBA" id="ARBA00022801"/>
    </source>
</evidence>
<protein>
    <submittedName>
        <fullName evidence="7">Subtilisin-like protein</fullName>
    </submittedName>
</protein>
<dbReference type="SUPFAM" id="SSF52743">
    <property type="entry name" value="Subtilisin-like"/>
    <property type="match status" value="1"/>
</dbReference>